<proteinExistence type="inferred from homology"/>
<dbReference type="EnsemblMetazoa" id="RPRC014652-RA">
    <property type="protein sequence ID" value="RPRC014652-PA"/>
    <property type="gene ID" value="RPRC014652"/>
</dbReference>
<keyword evidence="7" id="KW-1185">Reference proteome</keyword>
<dbReference type="STRING" id="13249.T1IED2"/>
<evidence type="ECO:0000256" key="4">
    <source>
        <dbReference type="ARBA" id="ARBA00022816"/>
    </source>
</evidence>
<keyword evidence="5" id="KW-0539">Nucleus</keyword>
<dbReference type="eggNOG" id="KOG3763">
    <property type="taxonomic scope" value="Eukaryota"/>
</dbReference>
<dbReference type="Proteomes" id="UP000015103">
    <property type="component" value="Unassembled WGS sequence"/>
</dbReference>
<dbReference type="EMBL" id="ACPB03014060">
    <property type="status" value="NOT_ANNOTATED_CDS"/>
    <property type="molecule type" value="Genomic_DNA"/>
</dbReference>
<dbReference type="InterPro" id="IPR030217">
    <property type="entry name" value="NXF_fam"/>
</dbReference>
<evidence type="ECO:0000256" key="1">
    <source>
        <dbReference type="ARBA" id="ARBA00004123"/>
    </source>
</evidence>
<dbReference type="OMA" id="ICDYRIY"/>
<dbReference type="GO" id="GO:0016973">
    <property type="term" value="P:poly(A)+ mRNA export from nucleus"/>
    <property type="evidence" value="ECO:0007669"/>
    <property type="project" value="TreeGrafter"/>
</dbReference>
<comment type="similarity">
    <text evidence="2">Belongs to the NXF family.</text>
</comment>
<dbReference type="GO" id="GO:0003723">
    <property type="term" value="F:RNA binding"/>
    <property type="evidence" value="ECO:0007669"/>
    <property type="project" value="TreeGrafter"/>
</dbReference>
<evidence type="ECO:0000256" key="5">
    <source>
        <dbReference type="ARBA" id="ARBA00023242"/>
    </source>
</evidence>
<dbReference type="PANTHER" id="PTHR10662">
    <property type="entry name" value="NUCLEAR RNA EXPORT FACTOR"/>
    <property type="match status" value="1"/>
</dbReference>
<evidence type="ECO:0000256" key="2">
    <source>
        <dbReference type="ARBA" id="ARBA00009285"/>
    </source>
</evidence>
<dbReference type="Gene3D" id="3.80.10.10">
    <property type="entry name" value="Ribonuclease Inhibitor"/>
    <property type="match status" value="1"/>
</dbReference>
<dbReference type="PROSITE" id="PS50177">
    <property type="entry name" value="NTF2_DOMAIN"/>
    <property type="match status" value="1"/>
</dbReference>
<evidence type="ECO:0000313" key="7">
    <source>
        <dbReference type="Proteomes" id="UP000015103"/>
    </source>
</evidence>
<dbReference type="SUPFAM" id="SSF52058">
    <property type="entry name" value="L domain-like"/>
    <property type="match status" value="1"/>
</dbReference>
<organism evidence="6 7">
    <name type="scientific">Rhodnius prolixus</name>
    <name type="common">Triatomid bug</name>
    <dbReference type="NCBI Taxonomy" id="13249"/>
    <lineage>
        <taxon>Eukaryota</taxon>
        <taxon>Metazoa</taxon>
        <taxon>Ecdysozoa</taxon>
        <taxon>Arthropoda</taxon>
        <taxon>Hexapoda</taxon>
        <taxon>Insecta</taxon>
        <taxon>Pterygota</taxon>
        <taxon>Neoptera</taxon>
        <taxon>Paraneoptera</taxon>
        <taxon>Hemiptera</taxon>
        <taxon>Heteroptera</taxon>
        <taxon>Panheteroptera</taxon>
        <taxon>Cimicomorpha</taxon>
        <taxon>Reduviidae</taxon>
        <taxon>Triatominae</taxon>
        <taxon>Rhodnius</taxon>
    </lineage>
</organism>
<name>T1IED2_RHOPR</name>
<dbReference type="VEuPathDB" id="VectorBase:RPRC014652"/>
<dbReference type="InterPro" id="IPR032675">
    <property type="entry name" value="LRR_dom_sf"/>
</dbReference>
<dbReference type="HOGENOM" id="CLU_803110_0_0_1"/>
<accession>T1IED2</accession>
<dbReference type="Pfam" id="PF24048">
    <property type="entry name" value="LRR_NXF1-5"/>
    <property type="match status" value="1"/>
</dbReference>
<sequence>FKDIYAPLTSYAVNYLAIRIIKRILPRPSIILLNHNNLQDGGFIEALRIFNPSLKGLDLRHNKFTWDVFQKFTNLKITDLWIDGNPICDYRIYSSVYVVNQVKKIFPQVTKLDNIDVSTPPVANIVPLKNYISQNNYTVMIDHFLHHYFNLYESASRGQLDKIYHPKATLSISCCNLGNSTTSNVGLNEYLKVSRNMLTVSDMCRMYSTQRRSPKDIMDTLNNLPNVIFDQYSFNVDVPITREDVVVINVCGVFKDFSTLNPGCLFSFDRTFILQPWPQVLGEWKVVNDIWVVTNTTTAVADASFTQPRKSLMSDFTVMINNKNKDKDVLQRMVSHLAGMNGVWTL</sequence>
<dbReference type="InterPro" id="IPR002075">
    <property type="entry name" value="NTF2_dom"/>
</dbReference>
<dbReference type="InterPro" id="IPR057125">
    <property type="entry name" value="NXF1/2/3/5-like_LRR"/>
</dbReference>
<reference evidence="6" key="1">
    <citation type="submission" date="2015-05" db="UniProtKB">
        <authorList>
            <consortium name="EnsemblMetazoa"/>
        </authorList>
    </citation>
    <scope>IDENTIFICATION</scope>
</reference>
<dbReference type="PANTHER" id="PTHR10662:SF22">
    <property type="entry name" value="NUCLEAR RNA EXPORT FACTOR 1"/>
    <property type="match status" value="1"/>
</dbReference>
<keyword evidence="4" id="KW-0509">mRNA transport</keyword>
<dbReference type="InterPro" id="IPR018222">
    <property type="entry name" value="Nuclear_transport_factor_2_euk"/>
</dbReference>
<protein>
    <submittedName>
        <fullName evidence="6">NTF2 domain-containing protein</fullName>
    </submittedName>
</protein>
<keyword evidence="3" id="KW-0813">Transport</keyword>
<dbReference type="InterPro" id="IPR032710">
    <property type="entry name" value="NTF2-like_dom_sf"/>
</dbReference>
<dbReference type="AlphaFoldDB" id="T1IED2"/>
<dbReference type="SUPFAM" id="SSF54427">
    <property type="entry name" value="NTF2-like"/>
    <property type="match status" value="1"/>
</dbReference>
<dbReference type="Pfam" id="PF22602">
    <property type="entry name" value="NXF_NTF2"/>
    <property type="match status" value="1"/>
</dbReference>
<evidence type="ECO:0000256" key="3">
    <source>
        <dbReference type="ARBA" id="ARBA00022448"/>
    </source>
</evidence>
<dbReference type="GO" id="GO:0005634">
    <property type="term" value="C:nucleus"/>
    <property type="evidence" value="ECO:0007669"/>
    <property type="project" value="UniProtKB-SubCell"/>
</dbReference>
<dbReference type="Gene3D" id="3.10.450.50">
    <property type="match status" value="1"/>
</dbReference>
<evidence type="ECO:0000313" key="6">
    <source>
        <dbReference type="EnsemblMetazoa" id="RPRC014652-PA"/>
    </source>
</evidence>
<dbReference type="CDD" id="cd00531">
    <property type="entry name" value="NTF2_like"/>
    <property type="match status" value="1"/>
</dbReference>
<dbReference type="InParanoid" id="T1IED2"/>
<comment type="subcellular location">
    <subcellularLocation>
        <location evidence="1">Nucleus</location>
    </subcellularLocation>
</comment>